<accession>A0ABR2C6Z7</accession>
<gene>
    <name evidence="2" type="ORF">V6N12_019245</name>
</gene>
<name>A0ABR2C6Z7_9ROSI</name>
<keyword evidence="3" id="KW-1185">Reference proteome</keyword>
<comment type="caution">
    <text evidence="2">The sequence shown here is derived from an EMBL/GenBank/DDBJ whole genome shotgun (WGS) entry which is preliminary data.</text>
</comment>
<organism evidence="2 3">
    <name type="scientific">Hibiscus sabdariffa</name>
    <name type="common">roselle</name>
    <dbReference type="NCBI Taxonomy" id="183260"/>
    <lineage>
        <taxon>Eukaryota</taxon>
        <taxon>Viridiplantae</taxon>
        <taxon>Streptophyta</taxon>
        <taxon>Embryophyta</taxon>
        <taxon>Tracheophyta</taxon>
        <taxon>Spermatophyta</taxon>
        <taxon>Magnoliopsida</taxon>
        <taxon>eudicotyledons</taxon>
        <taxon>Gunneridae</taxon>
        <taxon>Pentapetalae</taxon>
        <taxon>rosids</taxon>
        <taxon>malvids</taxon>
        <taxon>Malvales</taxon>
        <taxon>Malvaceae</taxon>
        <taxon>Malvoideae</taxon>
        <taxon>Hibiscus</taxon>
    </lineage>
</organism>
<dbReference type="Proteomes" id="UP001472677">
    <property type="component" value="Unassembled WGS sequence"/>
</dbReference>
<evidence type="ECO:0000313" key="2">
    <source>
        <dbReference type="EMBL" id="KAK8515197.1"/>
    </source>
</evidence>
<feature type="compositionally biased region" description="Low complexity" evidence="1">
    <location>
        <begin position="172"/>
        <end position="184"/>
    </location>
</feature>
<sequence>MAAPAPRDALQWRFDWQPNAHEAPWLYLPALRGLWRTVVCAARARSLGLWRLPLPGVRCQGPPCCLRSLRCQGTLCWLAPCSGWCAPLALLAGGALALALAASVPAPAASDAAASVPVSAPVGPAPSDVPVTVGCATAGSAPMFAPPPRGKATADDDGEVQAASKAPPPPLSLRAFPPARPLLG</sequence>
<dbReference type="EMBL" id="JBBPBM010000064">
    <property type="protein sequence ID" value="KAK8515197.1"/>
    <property type="molecule type" value="Genomic_DNA"/>
</dbReference>
<feature type="region of interest" description="Disordered" evidence="1">
    <location>
        <begin position="141"/>
        <end position="184"/>
    </location>
</feature>
<proteinExistence type="predicted"/>
<evidence type="ECO:0000256" key="1">
    <source>
        <dbReference type="SAM" id="MobiDB-lite"/>
    </source>
</evidence>
<reference evidence="2 3" key="1">
    <citation type="journal article" date="2024" name="G3 (Bethesda)">
        <title>Genome assembly of Hibiscus sabdariffa L. provides insights into metabolisms of medicinal natural products.</title>
        <authorList>
            <person name="Kim T."/>
        </authorList>
    </citation>
    <scope>NUCLEOTIDE SEQUENCE [LARGE SCALE GENOMIC DNA]</scope>
    <source>
        <strain evidence="2">TK-2024</strain>
        <tissue evidence="2">Old leaves</tissue>
    </source>
</reference>
<protein>
    <submittedName>
        <fullName evidence="2">Uncharacterized protein</fullName>
    </submittedName>
</protein>
<evidence type="ECO:0000313" key="3">
    <source>
        <dbReference type="Proteomes" id="UP001472677"/>
    </source>
</evidence>